<evidence type="ECO:0000256" key="1">
    <source>
        <dbReference type="SAM" id="Coils"/>
    </source>
</evidence>
<evidence type="ECO:0000313" key="4">
    <source>
        <dbReference type="EMBL" id="CEQ40076.1"/>
    </source>
</evidence>
<name>A0A0D6EJH2_SPOSA</name>
<evidence type="ECO:0000313" key="5">
    <source>
        <dbReference type="Proteomes" id="UP000243876"/>
    </source>
</evidence>
<evidence type="ECO:0000259" key="3">
    <source>
        <dbReference type="Pfam" id="PF07992"/>
    </source>
</evidence>
<reference evidence="5" key="1">
    <citation type="submission" date="2015-02" db="EMBL/GenBank/DDBJ databases">
        <authorList>
            <person name="Gon?alves P."/>
        </authorList>
    </citation>
    <scope>NUCLEOTIDE SEQUENCE [LARGE SCALE GENOMIC DNA]</scope>
</reference>
<feature type="region of interest" description="Disordered" evidence="2">
    <location>
        <begin position="69"/>
        <end position="88"/>
    </location>
</feature>
<dbReference type="Pfam" id="PF07992">
    <property type="entry name" value="Pyr_redox_2"/>
    <property type="match status" value="1"/>
</dbReference>
<dbReference type="SUPFAM" id="SSF51905">
    <property type="entry name" value="FAD/NAD(P)-binding domain"/>
    <property type="match status" value="1"/>
</dbReference>
<keyword evidence="1" id="KW-0175">Coiled coil</keyword>
<feature type="coiled-coil region" evidence="1">
    <location>
        <begin position="97"/>
        <end position="138"/>
    </location>
</feature>
<feature type="compositionally biased region" description="Low complexity" evidence="2">
    <location>
        <begin position="69"/>
        <end position="84"/>
    </location>
</feature>
<organism evidence="4 5">
    <name type="scientific">Sporidiobolus salmonicolor</name>
    <name type="common">Yeast-like fungus</name>
    <name type="synonym">Sporobolomyces salmonicolor</name>
    <dbReference type="NCBI Taxonomy" id="5005"/>
    <lineage>
        <taxon>Eukaryota</taxon>
        <taxon>Fungi</taxon>
        <taxon>Dikarya</taxon>
        <taxon>Basidiomycota</taxon>
        <taxon>Pucciniomycotina</taxon>
        <taxon>Microbotryomycetes</taxon>
        <taxon>Sporidiobolales</taxon>
        <taxon>Sporidiobolaceae</taxon>
        <taxon>Sporobolomyces</taxon>
    </lineage>
</organism>
<gene>
    <name evidence="4" type="primary">SPOSA6832_01639</name>
</gene>
<dbReference type="Gene3D" id="3.50.50.100">
    <property type="match status" value="1"/>
</dbReference>
<accession>A0A0D6EJH2</accession>
<dbReference type="PRINTS" id="PR00368">
    <property type="entry name" value="FADPNR"/>
</dbReference>
<dbReference type="EMBL" id="CENE01000005">
    <property type="protein sequence ID" value="CEQ40076.1"/>
    <property type="molecule type" value="Genomic_DNA"/>
</dbReference>
<dbReference type="PANTHER" id="PTHR43735">
    <property type="entry name" value="APOPTOSIS-INDUCING FACTOR 1"/>
    <property type="match status" value="1"/>
</dbReference>
<dbReference type="GO" id="GO:0005737">
    <property type="term" value="C:cytoplasm"/>
    <property type="evidence" value="ECO:0007669"/>
    <property type="project" value="TreeGrafter"/>
</dbReference>
<dbReference type="GO" id="GO:0004174">
    <property type="term" value="F:electron-transferring-flavoprotein dehydrogenase activity"/>
    <property type="evidence" value="ECO:0007669"/>
    <property type="project" value="TreeGrafter"/>
</dbReference>
<dbReference type="PANTHER" id="PTHR43735:SF2">
    <property type="entry name" value="FE-REGULATED PROTEIN 8"/>
    <property type="match status" value="1"/>
</dbReference>
<dbReference type="AlphaFoldDB" id="A0A0D6EJH2"/>
<dbReference type="InterPro" id="IPR036188">
    <property type="entry name" value="FAD/NAD-bd_sf"/>
</dbReference>
<feature type="domain" description="FAD/NAD(P)-binding" evidence="3">
    <location>
        <begin position="12"/>
        <end position="376"/>
    </location>
</feature>
<evidence type="ECO:0000256" key="2">
    <source>
        <dbReference type="SAM" id="MobiDB-lite"/>
    </source>
</evidence>
<sequence length="472" mass="51760">MGAIARIPRTRNVIVCGASYAGARAAELLSRTLPPTHRVVVIDRQRVGVVPGHTEKVFIPYSGVLPADSAPPSVSPATSPAAPSRPRPRHVVVHASIVSLTDDYVELDRDLLEHERDIEGDENEVEKLTEELEESRLEERQAKVPTGRRLSWDYLVYALGCTLPPPLVSLARTKKTGIAFLEAQQSLIASSSSILIAGGGALGLQYATDICDLYNNPANEHHLPESCRPAKKKRVTLVHSRDRFLPLYKQEVHDEVMRRLEELGVDVVLGERLQLPSGEDDEPGVMKKVKTSSGKEIEYDLLLRCTGQKPNSQLMREFLPEALDDYGYINVRPTLQIDLSQVPSERLNEKIQRNVYAIGDVAAAGVIKAGHTGWNQAGVVTQNIMCCVETDLLNAACDESAECGKCEAELVDYEKSVPQIKVTLGLHHSVSELLPSMDAKDTVVTKADNGQIDGHYAVVWNRMGVDASDTSI</sequence>
<dbReference type="OrthoDB" id="202203at2759"/>
<dbReference type="GO" id="GO:0050660">
    <property type="term" value="F:flavin adenine dinucleotide binding"/>
    <property type="evidence" value="ECO:0007669"/>
    <property type="project" value="TreeGrafter"/>
</dbReference>
<keyword evidence="5" id="KW-1185">Reference proteome</keyword>
<protein>
    <submittedName>
        <fullName evidence="4">SPOSA6832_01639-mRNA-1:cds</fullName>
    </submittedName>
</protein>
<dbReference type="InterPro" id="IPR023753">
    <property type="entry name" value="FAD/NAD-binding_dom"/>
</dbReference>
<dbReference type="Proteomes" id="UP000243876">
    <property type="component" value="Unassembled WGS sequence"/>
</dbReference>
<proteinExistence type="predicted"/>